<dbReference type="SMART" id="SM00119">
    <property type="entry name" value="HECTc"/>
    <property type="match status" value="1"/>
</dbReference>
<dbReference type="PROSITE" id="PS50237">
    <property type="entry name" value="HECT"/>
    <property type="match status" value="1"/>
</dbReference>
<gene>
    <name evidence="9" type="ORF">TCNE_LOCUS13720</name>
</gene>
<dbReference type="EMBL" id="UYWY01021862">
    <property type="protein sequence ID" value="VDM45041.1"/>
    <property type="molecule type" value="Genomic_DNA"/>
</dbReference>
<evidence type="ECO:0000256" key="5">
    <source>
        <dbReference type="ARBA" id="ARBA00022786"/>
    </source>
</evidence>
<feature type="active site" description="Glycyl thioester intermediate" evidence="6">
    <location>
        <position position="938"/>
    </location>
</feature>
<dbReference type="PANTHER" id="PTHR45700">
    <property type="entry name" value="UBIQUITIN-PROTEIN LIGASE E3C"/>
    <property type="match status" value="1"/>
</dbReference>
<comment type="pathway">
    <text evidence="2">Protein modification; protein ubiquitination.</text>
</comment>
<comment type="catalytic activity">
    <reaction evidence="1">
        <text>S-ubiquitinyl-[E2 ubiquitin-conjugating enzyme]-L-cysteine + [acceptor protein]-L-lysine = [E2 ubiquitin-conjugating enzyme]-L-cysteine + N(6)-ubiquitinyl-[acceptor protein]-L-lysine.</text>
        <dbReference type="EC" id="2.3.2.26"/>
    </reaction>
</comment>
<sequence>MKRLEDERNERHLLANFSSLQNIFRKKAAATKIQAVYRSYRTRKRYHAFLREKFDESGHATTLEQLRIQIARLAFFYRSSVDINRTVSLCADAVNLVQTQRMHLDLPKRQQLLRCAVGILPNVSKEGNYVPALRSVSNSADYSSLVIATLFITLCNCPYEKHVVCAVMPFLCRLVRSGHLTLSEVIHAICDPDIPVLPAVAIENAPIFTYNLAMIVSASSLESLSLEDRGSLLELFAELVEHVSRPIVVQRKRSLEGDSDTDDDEPMPTTPVNIGCDPPATLGFYVDSVAGVLTDYALRDWFVESALCAENGVGALSSIAYFLRQNAPQAFMSLFCSLLVHKQFVSRLWRHIISLEKRAAFGDKRTLISILEKGEDVSDSDEHTLTSTLSLFIALLSNILQTVDDDDLANGGHGSVNVPFTLSQLASIATHFRDLTLGLIDVAYPVNVSAFPSIIAIEAKGGFEEELEDFYDVQEKHLEGKLKRITQGNVASITKVLHERDNRLHFMPNEFWSNHNRQVVMNTSMWRTGKGRRRIRERPFQFVRLLLREAKVDANEEPPTAAELRNISILRSIPFVIPFIHRVQMFAELINRDKTQSGADNYVRDAYHIVVHRATLYEDAFSSLSPVKVPDMRRAIRVQMVNWVGLDEAGIDGGGIFREFLSEVIQTALDPFRGFFATTHDHLLYPNPLAPFLYPTNFEDHFYFIGRIIAKLIYEGQLADIRFADFFLAQWLGTSGDSLLDLEYVKSYDPLVHHNLKFLKTCAPEEVDALELDFSVLIDNLGATQKVELKRNGSEIKVTAENRAEYIALYVNYFLSKRLSPMIASLRAGVRAVLDPDWLRMFSSSEISILIGGIDADIDFDDLKKFTTVHNIKSEHDRLYADLFWAVINELSPSNKKKLLKFITGCSRPPLIGFKALSPPMGIQLVHEPDKLPTAATCMNLLKLPIYADTETLRRKLLLAINSAAGFELS</sequence>
<dbReference type="InterPro" id="IPR044611">
    <property type="entry name" value="E3A/B/C-like"/>
</dbReference>
<dbReference type="Pfam" id="PF00632">
    <property type="entry name" value="HECT"/>
    <property type="match status" value="1"/>
</dbReference>
<feature type="region of interest" description="Disordered" evidence="7">
    <location>
        <begin position="253"/>
        <end position="272"/>
    </location>
</feature>
<feature type="domain" description="HECT" evidence="8">
    <location>
        <begin position="628"/>
        <end position="970"/>
    </location>
</feature>
<dbReference type="Gene3D" id="3.30.2410.10">
    <property type="entry name" value="Hect, E3 ligase catalytic domain"/>
    <property type="match status" value="1"/>
</dbReference>
<dbReference type="InterPro" id="IPR035983">
    <property type="entry name" value="Hect_E3_ubiquitin_ligase"/>
</dbReference>
<dbReference type="PANTHER" id="PTHR45700:SF2">
    <property type="entry name" value="UBIQUITIN-PROTEIN LIGASE E3C"/>
    <property type="match status" value="1"/>
</dbReference>
<evidence type="ECO:0000256" key="6">
    <source>
        <dbReference type="PROSITE-ProRule" id="PRU00104"/>
    </source>
</evidence>
<dbReference type="SUPFAM" id="SSF56204">
    <property type="entry name" value="Hect, E3 ligase catalytic domain"/>
    <property type="match status" value="1"/>
</dbReference>
<dbReference type="CDD" id="cd23767">
    <property type="entry name" value="IQCD"/>
    <property type="match status" value="1"/>
</dbReference>
<evidence type="ECO:0000313" key="11">
    <source>
        <dbReference type="WBParaSite" id="TCNE_0001372001-mRNA-1"/>
    </source>
</evidence>
<dbReference type="Gene3D" id="3.30.2160.10">
    <property type="entry name" value="Hect, E3 ligase catalytic domain"/>
    <property type="match status" value="1"/>
</dbReference>
<reference evidence="9 10" key="2">
    <citation type="submission" date="2018-11" db="EMBL/GenBank/DDBJ databases">
        <authorList>
            <consortium name="Pathogen Informatics"/>
        </authorList>
    </citation>
    <scope>NUCLEOTIDE SEQUENCE [LARGE SCALE GENOMIC DNA]</scope>
</reference>
<dbReference type="WBParaSite" id="TCNE_0001372001-mRNA-1">
    <property type="protein sequence ID" value="TCNE_0001372001-mRNA-1"/>
    <property type="gene ID" value="TCNE_0001372001"/>
</dbReference>
<keyword evidence="4" id="KW-0808">Transferase</keyword>
<dbReference type="InterPro" id="IPR000569">
    <property type="entry name" value="HECT_dom"/>
</dbReference>
<evidence type="ECO:0000256" key="7">
    <source>
        <dbReference type="SAM" id="MobiDB-lite"/>
    </source>
</evidence>
<dbReference type="EC" id="2.3.2.26" evidence="3"/>
<evidence type="ECO:0000256" key="2">
    <source>
        <dbReference type="ARBA" id="ARBA00004906"/>
    </source>
</evidence>
<dbReference type="CDD" id="cd00078">
    <property type="entry name" value="HECTc"/>
    <property type="match status" value="1"/>
</dbReference>
<reference evidence="11" key="1">
    <citation type="submission" date="2016-06" db="UniProtKB">
        <authorList>
            <consortium name="WormBaseParasite"/>
        </authorList>
    </citation>
    <scope>IDENTIFICATION</scope>
</reference>
<accession>A0A183UZ00</accession>
<dbReference type="InterPro" id="IPR000048">
    <property type="entry name" value="IQ_motif_EF-hand-BS"/>
</dbReference>
<evidence type="ECO:0000259" key="8">
    <source>
        <dbReference type="PROSITE" id="PS50237"/>
    </source>
</evidence>
<dbReference type="Pfam" id="PF00612">
    <property type="entry name" value="IQ"/>
    <property type="match status" value="1"/>
</dbReference>
<keyword evidence="5 6" id="KW-0833">Ubl conjugation pathway</keyword>
<evidence type="ECO:0000256" key="3">
    <source>
        <dbReference type="ARBA" id="ARBA00012485"/>
    </source>
</evidence>
<protein>
    <recommendedName>
        <fullName evidence="3">HECT-type E3 ubiquitin transferase</fullName>
        <ecNumber evidence="3">2.3.2.26</ecNumber>
    </recommendedName>
</protein>
<evidence type="ECO:0000313" key="9">
    <source>
        <dbReference type="EMBL" id="VDM45041.1"/>
    </source>
</evidence>
<dbReference type="AlphaFoldDB" id="A0A183UZ00"/>
<dbReference type="PROSITE" id="PS50096">
    <property type="entry name" value="IQ"/>
    <property type="match status" value="1"/>
</dbReference>
<evidence type="ECO:0000256" key="1">
    <source>
        <dbReference type="ARBA" id="ARBA00000885"/>
    </source>
</evidence>
<dbReference type="GO" id="GO:0061630">
    <property type="term" value="F:ubiquitin protein ligase activity"/>
    <property type="evidence" value="ECO:0007669"/>
    <property type="project" value="UniProtKB-EC"/>
</dbReference>
<evidence type="ECO:0000256" key="4">
    <source>
        <dbReference type="ARBA" id="ARBA00022679"/>
    </source>
</evidence>
<name>A0A183UZ00_TOXCA</name>
<keyword evidence="10" id="KW-1185">Reference proteome</keyword>
<proteinExistence type="predicted"/>
<dbReference type="GO" id="GO:0006511">
    <property type="term" value="P:ubiquitin-dependent protein catabolic process"/>
    <property type="evidence" value="ECO:0007669"/>
    <property type="project" value="TreeGrafter"/>
</dbReference>
<dbReference type="SMART" id="SM00015">
    <property type="entry name" value="IQ"/>
    <property type="match status" value="1"/>
</dbReference>
<feature type="compositionally biased region" description="Acidic residues" evidence="7">
    <location>
        <begin position="257"/>
        <end position="266"/>
    </location>
</feature>
<dbReference type="Proteomes" id="UP000050794">
    <property type="component" value="Unassembled WGS sequence"/>
</dbReference>
<organism evidence="10 11">
    <name type="scientific">Toxocara canis</name>
    <name type="common">Canine roundworm</name>
    <dbReference type="NCBI Taxonomy" id="6265"/>
    <lineage>
        <taxon>Eukaryota</taxon>
        <taxon>Metazoa</taxon>
        <taxon>Ecdysozoa</taxon>
        <taxon>Nematoda</taxon>
        <taxon>Chromadorea</taxon>
        <taxon>Rhabditida</taxon>
        <taxon>Spirurina</taxon>
        <taxon>Ascaridomorpha</taxon>
        <taxon>Ascaridoidea</taxon>
        <taxon>Toxocaridae</taxon>
        <taxon>Toxocara</taxon>
    </lineage>
</organism>
<dbReference type="GO" id="GO:0000209">
    <property type="term" value="P:protein polyubiquitination"/>
    <property type="evidence" value="ECO:0007669"/>
    <property type="project" value="InterPro"/>
</dbReference>
<dbReference type="Gene3D" id="3.90.1750.10">
    <property type="entry name" value="Hect, E3 ligase catalytic domains"/>
    <property type="match status" value="1"/>
</dbReference>
<evidence type="ECO:0000313" key="10">
    <source>
        <dbReference type="Proteomes" id="UP000050794"/>
    </source>
</evidence>